<dbReference type="AlphaFoldDB" id="A0A372GBK5"/>
<dbReference type="OrthoDB" id="3625315at2"/>
<evidence type="ECO:0000313" key="1">
    <source>
        <dbReference type="EMBL" id="RFS82740.1"/>
    </source>
</evidence>
<dbReference type="RefSeq" id="WP_117402177.1">
    <property type="nucleotide sequence ID" value="NZ_QVNQ01000008.1"/>
</dbReference>
<name>A0A372GBK5_9ACTN</name>
<protein>
    <recommendedName>
        <fullName evidence="3">DUF3168 domain-containing protein</fullName>
    </recommendedName>
</protein>
<comment type="caution">
    <text evidence="1">The sequence shown here is derived from an EMBL/GenBank/DDBJ whole genome shotgun (WGS) entry which is preliminary data.</text>
</comment>
<proteinExistence type="predicted"/>
<sequence length="153" mass="16239">MAIAFDAAAAAVPPGDAPVAAVFPDAEALVGDYLTARPEMAGVPVGPVLPSGNDGSQPAVVLIRDGGSYREYPVLDDAQIRIETYGPSPTAAHELMRRVRALLAGLPEVSIPGSVVTDVTEEVGLRGLRRLTDRTDPQRTRYALNVRLLIRLQ</sequence>
<reference evidence="1 2" key="1">
    <citation type="submission" date="2018-08" db="EMBL/GenBank/DDBJ databases">
        <title>Actinomadura spongicola sp. nov., isolated from marine sponge Leucetta chagosensis.</title>
        <authorList>
            <person name="Li L."/>
            <person name="Lin H.W."/>
        </authorList>
    </citation>
    <scope>NUCLEOTIDE SEQUENCE [LARGE SCALE GENOMIC DNA]</scope>
    <source>
        <strain evidence="1 2">LHW52907</strain>
    </source>
</reference>
<accession>A0A372GBK5</accession>
<evidence type="ECO:0008006" key="3">
    <source>
        <dbReference type="Google" id="ProtNLM"/>
    </source>
</evidence>
<gene>
    <name evidence="1" type="ORF">D0T12_25210</name>
</gene>
<dbReference type="Proteomes" id="UP000262882">
    <property type="component" value="Unassembled WGS sequence"/>
</dbReference>
<organism evidence="1 2">
    <name type="scientific">Actinomadura spongiicola</name>
    <dbReference type="NCBI Taxonomy" id="2303421"/>
    <lineage>
        <taxon>Bacteria</taxon>
        <taxon>Bacillati</taxon>
        <taxon>Actinomycetota</taxon>
        <taxon>Actinomycetes</taxon>
        <taxon>Streptosporangiales</taxon>
        <taxon>Thermomonosporaceae</taxon>
        <taxon>Actinomadura</taxon>
    </lineage>
</organism>
<keyword evidence="2" id="KW-1185">Reference proteome</keyword>
<evidence type="ECO:0000313" key="2">
    <source>
        <dbReference type="Proteomes" id="UP000262882"/>
    </source>
</evidence>
<dbReference type="EMBL" id="QVNQ01000008">
    <property type="protein sequence ID" value="RFS82740.1"/>
    <property type="molecule type" value="Genomic_DNA"/>
</dbReference>